<dbReference type="InterPro" id="IPR018878">
    <property type="entry name" value="ORF6C_dom"/>
</dbReference>
<reference evidence="2" key="1">
    <citation type="submission" date="2021-04" db="EMBL/GenBank/DDBJ databases">
        <title>Genomic analysis of electroactive and textile dye degrading Bacillus circulans strain: DC10 isolated from constructed wetland-microbial fuel cells treating textile dye wastewaters.</title>
        <authorList>
            <person name="Patel D.U."/>
            <person name="Desai C.R."/>
        </authorList>
    </citation>
    <scope>NUCLEOTIDE SEQUENCE</scope>
    <source>
        <strain evidence="2">DC10</strain>
    </source>
</reference>
<protein>
    <submittedName>
        <fullName evidence="2">Rha family transcriptional regulator</fullName>
    </submittedName>
</protein>
<dbReference type="InterPro" id="IPR014054">
    <property type="entry name" value="Phage_regulatory_Rha"/>
</dbReference>
<dbReference type="AlphaFoldDB" id="A0A941JJP6"/>
<dbReference type="Pfam" id="PF09669">
    <property type="entry name" value="Phage_pRha"/>
    <property type="match status" value="1"/>
</dbReference>
<dbReference type="NCBIfam" id="TIGR02681">
    <property type="entry name" value="phage_pRha"/>
    <property type="match status" value="1"/>
</dbReference>
<dbReference type="Pfam" id="PF10552">
    <property type="entry name" value="ORF6C"/>
    <property type="match status" value="1"/>
</dbReference>
<evidence type="ECO:0000259" key="1">
    <source>
        <dbReference type="Pfam" id="PF10552"/>
    </source>
</evidence>
<name>A0A941JJP6_NIACI</name>
<proteinExistence type="predicted"/>
<feature type="domain" description="ORF6C" evidence="1">
    <location>
        <begin position="111"/>
        <end position="213"/>
    </location>
</feature>
<dbReference type="RefSeq" id="WP_212116705.1">
    <property type="nucleotide sequence ID" value="NZ_JAGTPX020000001.1"/>
</dbReference>
<comment type="caution">
    <text evidence="2">The sequence shown here is derived from an EMBL/GenBank/DDBJ whole genome shotgun (WGS) entry which is preliminary data.</text>
</comment>
<accession>A0A941JJP6</accession>
<sequence length="215" mass="25352">MDLVFVDSGQVFTDSLTVAEVFGKQHKDVMRDIRNLECSEEFNQRNFAPIDYTDDRNRTYRKYLIKRDGLAFLVFGYTGSKAAEYKEKYIQAFNSMEEELKKPKALSEREQLIASMKLSLETAEEISHIKSDLDIVKHQVSEELTLNHGQQQTLHHEIKKRVESIKNDYELTKRELYSQIHSHLRRAFAAPKYVFVKRKDFDEALSWVKSWRPLI</sequence>
<evidence type="ECO:0000313" key="2">
    <source>
        <dbReference type="EMBL" id="MBR8668038.1"/>
    </source>
</evidence>
<organism evidence="2">
    <name type="scientific">Niallia circulans</name>
    <name type="common">Bacillus circulans</name>
    <dbReference type="NCBI Taxonomy" id="1397"/>
    <lineage>
        <taxon>Bacteria</taxon>
        <taxon>Bacillati</taxon>
        <taxon>Bacillota</taxon>
        <taxon>Bacilli</taxon>
        <taxon>Bacillales</taxon>
        <taxon>Bacillaceae</taxon>
        <taxon>Niallia</taxon>
    </lineage>
</organism>
<gene>
    <name evidence="2" type="ORF">KD144_00675</name>
</gene>
<dbReference type="EMBL" id="JAGTPX010000001">
    <property type="protein sequence ID" value="MBR8668038.1"/>
    <property type="molecule type" value="Genomic_DNA"/>
</dbReference>